<dbReference type="Proteomes" id="UP000270924">
    <property type="component" value="Unassembled WGS sequence"/>
</dbReference>
<dbReference type="Pfam" id="PF10277">
    <property type="entry name" value="Frag1"/>
    <property type="match status" value="1"/>
</dbReference>
<keyword evidence="3 6" id="KW-0812">Transmembrane</keyword>
<dbReference type="PANTHER" id="PTHR21324:SF2">
    <property type="entry name" value="EG:22E5.9 PROTEIN"/>
    <property type="match status" value="1"/>
</dbReference>
<evidence type="ECO:0000256" key="2">
    <source>
        <dbReference type="ARBA" id="ARBA00006565"/>
    </source>
</evidence>
<keyword evidence="4 6" id="KW-1133">Transmembrane helix</keyword>
<reference evidence="8 9" key="1">
    <citation type="submission" date="2018-11" db="EMBL/GenBank/DDBJ databases">
        <authorList>
            <consortium name="Pathogen Informatics"/>
        </authorList>
    </citation>
    <scope>NUCLEOTIDE SEQUENCE [LARGE SCALE GENOMIC DNA]</scope>
</reference>
<evidence type="ECO:0000256" key="5">
    <source>
        <dbReference type="ARBA" id="ARBA00023136"/>
    </source>
</evidence>
<dbReference type="OrthoDB" id="191706at2759"/>
<evidence type="ECO:0000256" key="3">
    <source>
        <dbReference type="ARBA" id="ARBA00022692"/>
    </source>
</evidence>
<evidence type="ECO:0000256" key="1">
    <source>
        <dbReference type="ARBA" id="ARBA00004127"/>
    </source>
</evidence>
<dbReference type="InParanoid" id="A0A3P7FFP0"/>
<feature type="transmembrane region" description="Helical" evidence="6">
    <location>
        <begin position="43"/>
        <end position="64"/>
    </location>
</feature>
<evidence type="ECO:0000313" key="8">
    <source>
        <dbReference type="EMBL" id="VDM09668.1"/>
    </source>
</evidence>
<dbReference type="AlphaFoldDB" id="A0A3P7FFP0"/>
<keyword evidence="5 6" id="KW-0472">Membrane</keyword>
<feature type="transmembrane region" description="Helical" evidence="6">
    <location>
        <begin position="110"/>
        <end position="134"/>
    </location>
</feature>
<dbReference type="GO" id="GO:0012505">
    <property type="term" value="C:endomembrane system"/>
    <property type="evidence" value="ECO:0007669"/>
    <property type="project" value="UniProtKB-SubCell"/>
</dbReference>
<feature type="transmembrane region" description="Helical" evidence="6">
    <location>
        <begin position="70"/>
        <end position="89"/>
    </location>
</feature>
<comment type="similarity">
    <text evidence="2">Belongs to the DRAM/TMEM150 family.</text>
</comment>
<keyword evidence="9" id="KW-1185">Reference proteome</keyword>
<accession>A0A3P7FFP0</accession>
<evidence type="ECO:0000313" key="9">
    <source>
        <dbReference type="Proteomes" id="UP000270924"/>
    </source>
</evidence>
<feature type="domain" description="CWH43-like N-terminal" evidence="7">
    <location>
        <begin position="12"/>
        <end position="184"/>
    </location>
</feature>
<evidence type="ECO:0000256" key="6">
    <source>
        <dbReference type="SAM" id="Phobius"/>
    </source>
</evidence>
<evidence type="ECO:0000256" key="4">
    <source>
        <dbReference type="ARBA" id="ARBA00022989"/>
    </source>
</evidence>
<name>A0A3P7FFP0_WUCBA</name>
<evidence type="ECO:0000259" key="7">
    <source>
        <dbReference type="Pfam" id="PF10277"/>
    </source>
</evidence>
<sequence length="275" mass="32180">MHDSGTLAPEITITAYLRHRQLIEFYWHHLKQKNGNWRNYSTIYLWFGYFSAFGVSLTGNFQSLEMSLVMVHYIGALMAFGCGLVYTWAQTIFSYWMQPRFTKSVIPHCRLFLSCLSTIFFITTGIFGTILGQQPTNWFGRKQLYKWTPESPHYVEHMIATCSEWLLAICFEFYILTFAIEFRHASCHAPKLKLNLDTIYENNQFNANSADKNILNHTECSNRNRCDNNNHSISITLPIDFKNNMNDSYCNSNDTIIDRMKLPVHFYFSNNSSRL</sequence>
<dbReference type="InterPro" id="IPR050911">
    <property type="entry name" value="DRAM/TMEM150_Autophagy_Mod"/>
</dbReference>
<gene>
    <name evidence="8" type="ORF">WBA_LOCUS3054</name>
</gene>
<dbReference type="InterPro" id="IPR019402">
    <property type="entry name" value="CWH43_N"/>
</dbReference>
<comment type="subcellular location">
    <subcellularLocation>
        <location evidence="1">Endomembrane system</location>
        <topology evidence="1">Multi-pass membrane protein</topology>
    </subcellularLocation>
</comment>
<protein>
    <recommendedName>
        <fullName evidence="7">CWH43-like N-terminal domain-containing protein</fullName>
    </recommendedName>
</protein>
<dbReference type="OMA" id="FWIRCAL"/>
<feature type="transmembrane region" description="Helical" evidence="6">
    <location>
        <begin position="154"/>
        <end position="176"/>
    </location>
</feature>
<organism evidence="8 9">
    <name type="scientific">Wuchereria bancrofti</name>
    <dbReference type="NCBI Taxonomy" id="6293"/>
    <lineage>
        <taxon>Eukaryota</taxon>
        <taxon>Metazoa</taxon>
        <taxon>Ecdysozoa</taxon>
        <taxon>Nematoda</taxon>
        <taxon>Chromadorea</taxon>
        <taxon>Rhabditida</taxon>
        <taxon>Spirurina</taxon>
        <taxon>Spiruromorpha</taxon>
        <taxon>Filarioidea</taxon>
        <taxon>Onchocercidae</taxon>
        <taxon>Wuchereria</taxon>
    </lineage>
</organism>
<dbReference type="PANTHER" id="PTHR21324">
    <property type="entry name" value="FASTING-INDUCIBLE INTEGRAL MEMBRANE PROTEIN TM6P1-RELATED"/>
    <property type="match status" value="1"/>
</dbReference>
<dbReference type="EMBL" id="UYWW01000960">
    <property type="protein sequence ID" value="VDM09668.1"/>
    <property type="molecule type" value="Genomic_DNA"/>
</dbReference>
<proteinExistence type="inferred from homology"/>